<reference evidence="2" key="2">
    <citation type="submission" date="2015-01" db="EMBL/GenBank/DDBJ databases">
        <title>Evolutionary Origins and Diversification of the Mycorrhizal Mutualists.</title>
        <authorList>
            <consortium name="DOE Joint Genome Institute"/>
            <consortium name="Mycorrhizal Genomics Consortium"/>
            <person name="Kohler A."/>
            <person name="Kuo A."/>
            <person name="Nagy L.G."/>
            <person name="Floudas D."/>
            <person name="Copeland A."/>
            <person name="Barry K.W."/>
            <person name="Cichocki N."/>
            <person name="Veneault-Fourrey C."/>
            <person name="LaButti K."/>
            <person name="Lindquist E.A."/>
            <person name="Lipzen A."/>
            <person name="Lundell T."/>
            <person name="Morin E."/>
            <person name="Murat C."/>
            <person name="Riley R."/>
            <person name="Ohm R."/>
            <person name="Sun H."/>
            <person name="Tunlid A."/>
            <person name="Henrissat B."/>
            <person name="Grigoriev I.V."/>
            <person name="Hibbett D.S."/>
            <person name="Martin F."/>
        </authorList>
    </citation>
    <scope>NUCLEOTIDE SEQUENCE [LARGE SCALE GENOMIC DNA]</scope>
    <source>
        <strain evidence="2">441</strain>
    </source>
</reference>
<evidence type="ECO:0000313" key="1">
    <source>
        <dbReference type="EMBL" id="KIK23490.1"/>
    </source>
</evidence>
<reference evidence="1 2" key="1">
    <citation type="submission" date="2014-04" db="EMBL/GenBank/DDBJ databases">
        <authorList>
            <consortium name="DOE Joint Genome Institute"/>
            <person name="Kuo A."/>
            <person name="Kohler A."/>
            <person name="Costa M.D."/>
            <person name="Nagy L.G."/>
            <person name="Floudas D."/>
            <person name="Copeland A."/>
            <person name="Barry K.W."/>
            <person name="Cichocki N."/>
            <person name="Veneault-Fourrey C."/>
            <person name="LaButti K."/>
            <person name="Lindquist E.A."/>
            <person name="Lipzen A."/>
            <person name="Lundell T."/>
            <person name="Morin E."/>
            <person name="Murat C."/>
            <person name="Sun H."/>
            <person name="Tunlid A."/>
            <person name="Henrissat B."/>
            <person name="Grigoriev I.V."/>
            <person name="Hibbett D.S."/>
            <person name="Martin F."/>
            <person name="Nordberg H.P."/>
            <person name="Cantor M.N."/>
            <person name="Hua S.X."/>
        </authorList>
    </citation>
    <scope>NUCLEOTIDE SEQUENCE [LARGE SCALE GENOMIC DNA]</scope>
    <source>
        <strain evidence="1 2">441</strain>
    </source>
</reference>
<gene>
    <name evidence="1" type="ORF">PISMIDRAFT_679194</name>
</gene>
<organism evidence="1 2">
    <name type="scientific">Pisolithus microcarpus 441</name>
    <dbReference type="NCBI Taxonomy" id="765257"/>
    <lineage>
        <taxon>Eukaryota</taxon>
        <taxon>Fungi</taxon>
        <taxon>Dikarya</taxon>
        <taxon>Basidiomycota</taxon>
        <taxon>Agaricomycotina</taxon>
        <taxon>Agaricomycetes</taxon>
        <taxon>Agaricomycetidae</taxon>
        <taxon>Boletales</taxon>
        <taxon>Sclerodermatineae</taxon>
        <taxon>Pisolithaceae</taxon>
        <taxon>Pisolithus</taxon>
    </lineage>
</organism>
<dbReference type="AlphaFoldDB" id="A0A0C9YF76"/>
<sequence length="83" mass="9509">MLPRTMRRRFRSWSSKIIRSAVDNVDAGRFFSPDWVASSTGLRVATDLKALRRFKGFILIELISRLTPLISNPPPPEGRRRGL</sequence>
<evidence type="ECO:0000313" key="2">
    <source>
        <dbReference type="Proteomes" id="UP000054018"/>
    </source>
</evidence>
<proteinExistence type="predicted"/>
<name>A0A0C9YF76_9AGAM</name>
<keyword evidence="2" id="KW-1185">Reference proteome</keyword>
<protein>
    <submittedName>
        <fullName evidence="1">Uncharacterized protein</fullName>
    </submittedName>
</protein>
<dbReference type="HOGENOM" id="CLU_2543441_0_0_1"/>
<dbReference type="Proteomes" id="UP000054018">
    <property type="component" value="Unassembled WGS sequence"/>
</dbReference>
<accession>A0A0C9YF76</accession>
<dbReference type="EMBL" id="KN833725">
    <property type="protein sequence ID" value="KIK23490.1"/>
    <property type="molecule type" value="Genomic_DNA"/>
</dbReference>